<dbReference type="OrthoDB" id="10052065at2759"/>
<dbReference type="InterPro" id="IPR000571">
    <property type="entry name" value="Znf_CCCH"/>
</dbReference>
<keyword evidence="1" id="KW-0863">Zinc-finger</keyword>
<organism evidence="3 4">
    <name type="scientific">Clunio marinus</name>
    <dbReference type="NCBI Taxonomy" id="568069"/>
    <lineage>
        <taxon>Eukaryota</taxon>
        <taxon>Metazoa</taxon>
        <taxon>Ecdysozoa</taxon>
        <taxon>Arthropoda</taxon>
        <taxon>Hexapoda</taxon>
        <taxon>Insecta</taxon>
        <taxon>Pterygota</taxon>
        <taxon>Neoptera</taxon>
        <taxon>Endopterygota</taxon>
        <taxon>Diptera</taxon>
        <taxon>Nematocera</taxon>
        <taxon>Chironomoidea</taxon>
        <taxon>Chironomidae</taxon>
        <taxon>Clunio</taxon>
    </lineage>
</organism>
<evidence type="ECO:0000256" key="1">
    <source>
        <dbReference type="PROSITE-ProRule" id="PRU00723"/>
    </source>
</evidence>
<gene>
    <name evidence="3" type="ORF">CLUMA_CG009817</name>
</gene>
<dbReference type="PROSITE" id="PS50103">
    <property type="entry name" value="ZF_C3H1"/>
    <property type="match status" value="1"/>
</dbReference>
<dbReference type="AlphaFoldDB" id="A0A1J1I807"/>
<keyword evidence="1" id="KW-0862">Zinc</keyword>
<keyword evidence="4" id="KW-1185">Reference proteome</keyword>
<feature type="domain" description="C3H1-type" evidence="2">
    <location>
        <begin position="216"/>
        <end position="244"/>
    </location>
</feature>
<dbReference type="EMBL" id="CVRI01000043">
    <property type="protein sequence ID" value="CRK96400.1"/>
    <property type="molecule type" value="Genomic_DNA"/>
</dbReference>
<sequence>MEGCVVFGTISHFESCDQFYIVIDGTVPSIEIKTDELVQIWWIPSIFDQFLVRSGNEFFRCTRLPLSDETLDPLICMTLYLFDTGEKFNMAICDMDLDMMYILPDNLKESPALAKRCKLNKLRIDHDFDDEASFLMNNIHQKFTFEVVAVRNDDMKVNVYPIWNHKLIDDTIQEVSKSPPEISKETFTEKQLEIWHEEPLNTENAQLAVQGFVTHDDENLCKFYEPETGGCFKGGRCKQLHIPEIKDGACRDRIKILSLDIPVSFRKPILHSRVSIRVISFYSVNKFWCSYVKRKHTSTESEVKTLMYLMNEQDEVKEYKNIKELPSIHQLVSMESFFVDVSSLMEIVDIQPLPEKSNTAEVAKIILEHQEKCKFLIAIIFENVDGIKCKLYNFDDDDLSQELIGLQLVAEKEIQRPNIDEHETIPV</sequence>
<proteinExistence type="predicted"/>
<dbReference type="Proteomes" id="UP000183832">
    <property type="component" value="Unassembled WGS sequence"/>
</dbReference>
<accession>A0A1J1I807</accession>
<dbReference type="STRING" id="568069.A0A1J1I807"/>
<protein>
    <submittedName>
        <fullName evidence="3">CLUMA_CG009817, isoform A</fullName>
    </submittedName>
</protein>
<reference evidence="3 4" key="1">
    <citation type="submission" date="2015-04" db="EMBL/GenBank/DDBJ databases">
        <authorList>
            <person name="Syromyatnikov M.Y."/>
            <person name="Popov V.N."/>
        </authorList>
    </citation>
    <scope>NUCLEOTIDE SEQUENCE [LARGE SCALE GENOMIC DNA]</scope>
</reference>
<dbReference type="GO" id="GO:0008270">
    <property type="term" value="F:zinc ion binding"/>
    <property type="evidence" value="ECO:0007669"/>
    <property type="project" value="UniProtKB-KW"/>
</dbReference>
<name>A0A1J1I807_9DIPT</name>
<evidence type="ECO:0000259" key="2">
    <source>
        <dbReference type="PROSITE" id="PS50103"/>
    </source>
</evidence>
<keyword evidence="1" id="KW-0479">Metal-binding</keyword>
<evidence type="ECO:0000313" key="3">
    <source>
        <dbReference type="EMBL" id="CRK96400.1"/>
    </source>
</evidence>
<feature type="zinc finger region" description="C3H1-type" evidence="1">
    <location>
        <begin position="216"/>
        <end position="244"/>
    </location>
</feature>
<evidence type="ECO:0000313" key="4">
    <source>
        <dbReference type="Proteomes" id="UP000183832"/>
    </source>
</evidence>